<gene>
    <name evidence="1" type="ORF">EPUL_001660</name>
</gene>
<protein>
    <submittedName>
        <fullName evidence="1">Uncharacterized protein</fullName>
    </submittedName>
</protein>
<dbReference type="EMBL" id="PEDP01000702">
    <property type="protein sequence ID" value="POS85172.1"/>
    <property type="molecule type" value="Genomic_DNA"/>
</dbReference>
<evidence type="ECO:0000313" key="2">
    <source>
        <dbReference type="Proteomes" id="UP000237438"/>
    </source>
</evidence>
<sequence>MDTDPALVELIPSHLWSLPYLRLLGILTAATRINSVRVGEVCAASQTDVSYTPPMTNSITPTAGYRSLESLHQLSPPTMFLTPKINLIHNNIKPIPPNYNDITLLQQPKNISTTEFLALSQQAGNTNFALSMRDLDLPLDSQMQRSTTVQINNTIIVIAKDADPKIFLASHYHEYLDVFDRKQANELPPHRP</sequence>
<dbReference type="Proteomes" id="UP000237438">
    <property type="component" value="Unassembled WGS sequence"/>
</dbReference>
<keyword evidence="2" id="KW-1185">Reference proteome</keyword>
<evidence type="ECO:0000313" key="1">
    <source>
        <dbReference type="EMBL" id="POS85172.1"/>
    </source>
</evidence>
<dbReference type="OrthoDB" id="5417660at2759"/>
<dbReference type="STRING" id="225359.A0A2S4PT20"/>
<reference evidence="1 2" key="1">
    <citation type="submission" date="2017-10" db="EMBL/GenBank/DDBJ databases">
        <title>Development of genomic resources for the powdery mildew, Erysiphe pulchra.</title>
        <authorList>
            <person name="Wadl P.A."/>
            <person name="Mack B.M."/>
            <person name="Moore G."/>
            <person name="Beltz S.B."/>
        </authorList>
    </citation>
    <scope>NUCLEOTIDE SEQUENCE [LARGE SCALE GENOMIC DNA]</scope>
    <source>
        <strain evidence="1">Cflorida</strain>
    </source>
</reference>
<comment type="caution">
    <text evidence="1">The sequence shown here is derived from an EMBL/GenBank/DDBJ whole genome shotgun (WGS) entry which is preliminary data.</text>
</comment>
<name>A0A2S4PT20_9PEZI</name>
<accession>A0A2S4PT20</accession>
<proteinExistence type="predicted"/>
<dbReference type="AlphaFoldDB" id="A0A2S4PT20"/>
<organism evidence="1 2">
    <name type="scientific">Erysiphe pulchra</name>
    <dbReference type="NCBI Taxonomy" id="225359"/>
    <lineage>
        <taxon>Eukaryota</taxon>
        <taxon>Fungi</taxon>
        <taxon>Dikarya</taxon>
        <taxon>Ascomycota</taxon>
        <taxon>Pezizomycotina</taxon>
        <taxon>Leotiomycetes</taxon>
        <taxon>Erysiphales</taxon>
        <taxon>Erysiphaceae</taxon>
        <taxon>Erysiphe</taxon>
    </lineage>
</organism>